<keyword evidence="2" id="KW-1185">Reference proteome</keyword>
<proteinExistence type="predicted"/>
<evidence type="ECO:0000313" key="2">
    <source>
        <dbReference type="Proteomes" id="UP001154078"/>
    </source>
</evidence>
<reference evidence="1" key="1">
    <citation type="submission" date="2021-12" db="EMBL/GenBank/DDBJ databases">
        <authorList>
            <person name="King R."/>
        </authorList>
    </citation>
    <scope>NUCLEOTIDE SEQUENCE</scope>
</reference>
<dbReference type="OrthoDB" id="8185397at2759"/>
<sequence length="357" mass="41834">MFYNEETQTDISLAQKALNNKVVKEGMDLWKKQKDFAKVKKIKEQQEMRDMLERYWPWSGASNIKPRGYKNLRLEELYPNNDYQNAKRFVGVLEWGKPGGGAPMSNTIKTREDPLLRFQFGKDLRKSVDNNLRYKTNKTDQQIYKKQLDQLVEEKKIRQIQEKLNVENITRKQGWSTQPTLAALQEKNTNKKDIKPNNCEAKDSSFQFSKPVNVDYSNYQKVNFARKNRKLSPLSHKKDNGVELVTLLAKDRKFPPKIPLTTTDITSEKKLGKETIWNREGSAYLKELTNQMNFKRQKLKEIRAQENENVQRHFSTWEKFWGRPGNGAPLPEIKKQCLDQLLYPKFMPISTRIGIAA</sequence>
<organism evidence="1 2">
    <name type="scientific">Brassicogethes aeneus</name>
    <name type="common">Rape pollen beetle</name>
    <name type="synonym">Meligethes aeneus</name>
    <dbReference type="NCBI Taxonomy" id="1431903"/>
    <lineage>
        <taxon>Eukaryota</taxon>
        <taxon>Metazoa</taxon>
        <taxon>Ecdysozoa</taxon>
        <taxon>Arthropoda</taxon>
        <taxon>Hexapoda</taxon>
        <taxon>Insecta</taxon>
        <taxon>Pterygota</taxon>
        <taxon>Neoptera</taxon>
        <taxon>Endopterygota</taxon>
        <taxon>Coleoptera</taxon>
        <taxon>Polyphaga</taxon>
        <taxon>Cucujiformia</taxon>
        <taxon>Nitidulidae</taxon>
        <taxon>Meligethinae</taxon>
        <taxon>Brassicogethes</taxon>
    </lineage>
</organism>
<dbReference type="AlphaFoldDB" id="A0A9P0B387"/>
<name>A0A9P0B387_BRAAE</name>
<dbReference type="Proteomes" id="UP001154078">
    <property type="component" value="Chromosome 3"/>
</dbReference>
<dbReference type="EMBL" id="OV121134">
    <property type="protein sequence ID" value="CAH0553203.1"/>
    <property type="molecule type" value="Genomic_DNA"/>
</dbReference>
<protein>
    <submittedName>
        <fullName evidence="1">Uncharacterized protein</fullName>
    </submittedName>
</protein>
<gene>
    <name evidence="1" type="ORF">MELIAE_LOCUS5270</name>
</gene>
<evidence type="ECO:0000313" key="1">
    <source>
        <dbReference type="EMBL" id="CAH0553203.1"/>
    </source>
</evidence>
<accession>A0A9P0B387</accession>